<dbReference type="OrthoDB" id="5238236at2759"/>
<dbReference type="PANTHER" id="PTHR38795">
    <property type="entry name" value="DUF6604 DOMAIN-CONTAINING PROTEIN"/>
    <property type="match status" value="1"/>
</dbReference>
<dbReference type="AlphaFoldDB" id="A0A8H3FWB8"/>
<protein>
    <submittedName>
        <fullName evidence="1">Uncharacterized protein</fullName>
    </submittedName>
</protein>
<evidence type="ECO:0000313" key="1">
    <source>
        <dbReference type="EMBL" id="CAF9930434.1"/>
    </source>
</evidence>
<dbReference type="PANTHER" id="PTHR38795:SF1">
    <property type="entry name" value="DUF6604 DOMAIN-CONTAINING PROTEIN"/>
    <property type="match status" value="1"/>
</dbReference>
<dbReference type="Proteomes" id="UP000664203">
    <property type="component" value="Unassembled WGS sequence"/>
</dbReference>
<dbReference type="EMBL" id="CAJPDR010000285">
    <property type="protein sequence ID" value="CAF9930434.1"/>
    <property type="molecule type" value="Genomic_DNA"/>
</dbReference>
<keyword evidence="2" id="KW-1185">Reference proteome</keyword>
<name>A0A8H3FWB8_9LECA</name>
<accession>A0A8H3FWB8</accession>
<organism evidence="1 2">
    <name type="scientific">Alectoria fallacina</name>
    <dbReference type="NCBI Taxonomy" id="1903189"/>
    <lineage>
        <taxon>Eukaryota</taxon>
        <taxon>Fungi</taxon>
        <taxon>Dikarya</taxon>
        <taxon>Ascomycota</taxon>
        <taxon>Pezizomycotina</taxon>
        <taxon>Lecanoromycetes</taxon>
        <taxon>OSLEUM clade</taxon>
        <taxon>Lecanoromycetidae</taxon>
        <taxon>Lecanorales</taxon>
        <taxon>Lecanorineae</taxon>
        <taxon>Parmeliaceae</taxon>
        <taxon>Alectoria</taxon>
    </lineage>
</organism>
<proteinExistence type="predicted"/>
<evidence type="ECO:0000313" key="2">
    <source>
        <dbReference type="Proteomes" id="UP000664203"/>
    </source>
</evidence>
<sequence>MEAFIVIHSPELIFVGKAPSSSDQYSKHFCLVKGMSATAFCRGQLRSKQVMSRKGSRTIADESHVSRLLKSLRHLTDDVEVDAEAVSKMLTTVSQKTKRSGALTSLFNQWNQTHRLTKVQLLAIVRQGVANEQPMLHFDYVAMHHRCRQLLTRIRSELGSDLDCTIVSTKMKELSTSEMTLPVVLASILYQLTAANRGGNAVPLVKASGILKDVVEREGGEEMRKMNLKGKRHGWLAECI</sequence>
<comment type="caution">
    <text evidence="1">The sequence shown here is derived from an EMBL/GenBank/DDBJ whole genome shotgun (WGS) entry which is preliminary data.</text>
</comment>
<gene>
    <name evidence="1" type="ORF">ALECFALPRED_004603</name>
</gene>
<reference evidence="1" key="1">
    <citation type="submission" date="2021-03" db="EMBL/GenBank/DDBJ databases">
        <authorList>
            <person name="Tagirdzhanova G."/>
        </authorList>
    </citation>
    <scope>NUCLEOTIDE SEQUENCE</scope>
</reference>